<evidence type="ECO:0008006" key="4">
    <source>
        <dbReference type="Google" id="ProtNLM"/>
    </source>
</evidence>
<comment type="caution">
    <text evidence="2">The sequence shown here is derived from an EMBL/GenBank/DDBJ whole genome shotgun (WGS) entry which is preliminary data.</text>
</comment>
<dbReference type="Gene3D" id="3.30.420.10">
    <property type="entry name" value="Ribonuclease H-like superfamily/Ribonuclease H"/>
    <property type="match status" value="1"/>
</dbReference>
<keyword evidence="3" id="KW-1185">Reference proteome</keyword>
<dbReference type="SUPFAM" id="SSF53098">
    <property type="entry name" value="Ribonuclease H-like"/>
    <property type="match status" value="1"/>
</dbReference>
<gene>
    <name evidence="2" type="ORF">DFH07DRAFT_959733</name>
</gene>
<dbReference type="InterPro" id="IPR036397">
    <property type="entry name" value="RNaseH_sf"/>
</dbReference>
<feature type="region of interest" description="Disordered" evidence="1">
    <location>
        <begin position="1006"/>
        <end position="1036"/>
    </location>
</feature>
<dbReference type="GO" id="GO:0003676">
    <property type="term" value="F:nucleic acid binding"/>
    <property type="evidence" value="ECO:0007669"/>
    <property type="project" value="InterPro"/>
</dbReference>
<feature type="region of interest" description="Disordered" evidence="1">
    <location>
        <begin position="937"/>
        <end position="983"/>
    </location>
</feature>
<evidence type="ECO:0000313" key="2">
    <source>
        <dbReference type="EMBL" id="KAJ7754699.1"/>
    </source>
</evidence>
<dbReference type="InterPro" id="IPR012337">
    <property type="entry name" value="RNaseH-like_sf"/>
</dbReference>
<dbReference type="EMBL" id="JARJLG010000066">
    <property type="protein sequence ID" value="KAJ7754699.1"/>
    <property type="molecule type" value="Genomic_DNA"/>
</dbReference>
<feature type="region of interest" description="Disordered" evidence="1">
    <location>
        <begin position="1"/>
        <end position="24"/>
    </location>
</feature>
<feature type="compositionally biased region" description="Polar residues" evidence="1">
    <location>
        <begin position="953"/>
        <end position="963"/>
    </location>
</feature>
<protein>
    <recommendedName>
        <fullName evidence="4">3'-5' exonuclease domain-containing protein</fullName>
    </recommendedName>
</protein>
<organism evidence="2 3">
    <name type="scientific">Mycena maculata</name>
    <dbReference type="NCBI Taxonomy" id="230809"/>
    <lineage>
        <taxon>Eukaryota</taxon>
        <taxon>Fungi</taxon>
        <taxon>Dikarya</taxon>
        <taxon>Basidiomycota</taxon>
        <taxon>Agaricomycotina</taxon>
        <taxon>Agaricomycetes</taxon>
        <taxon>Agaricomycetidae</taxon>
        <taxon>Agaricales</taxon>
        <taxon>Marasmiineae</taxon>
        <taxon>Mycenaceae</taxon>
        <taxon>Mycena</taxon>
    </lineage>
</organism>
<dbReference type="AlphaFoldDB" id="A0AAD7J0W2"/>
<accession>A0AAD7J0W2</accession>
<reference evidence="2" key="1">
    <citation type="submission" date="2023-03" db="EMBL/GenBank/DDBJ databases">
        <title>Massive genome expansion in bonnet fungi (Mycena s.s.) driven by repeated elements and novel gene families across ecological guilds.</title>
        <authorList>
            <consortium name="Lawrence Berkeley National Laboratory"/>
            <person name="Harder C.B."/>
            <person name="Miyauchi S."/>
            <person name="Viragh M."/>
            <person name="Kuo A."/>
            <person name="Thoen E."/>
            <person name="Andreopoulos B."/>
            <person name="Lu D."/>
            <person name="Skrede I."/>
            <person name="Drula E."/>
            <person name="Henrissat B."/>
            <person name="Morin E."/>
            <person name="Kohler A."/>
            <person name="Barry K."/>
            <person name="LaButti K."/>
            <person name="Morin E."/>
            <person name="Salamov A."/>
            <person name="Lipzen A."/>
            <person name="Mereny Z."/>
            <person name="Hegedus B."/>
            <person name="Baldrian P."/>
            <person name="Stursova M."/>
            <person name="Weitz H."/>
            <person name="Taylor A."/>
            <person name="Grigoriev I.V."/>
            <person name="Nagy L.G."/>
            <person name="Martin F."/>
            <person name="Kauserud H."/>
        </authorList>
    </citation>
    <scope>NUCLEOTIDE SEQUENCE</scope>
    <source>
        <strain evidence="2">CBHHK188m</strain>
    </source>
</reference>
<sequence length="1086" mass="121149">MSSAAAGSSEKRKNNGWGGKRQASNSHFSLDDFTQLNQQLNYIDEHDEHGDIAADDQLIDGSLVDEVLDTIESNMATAEAETQASEASTDSTLQKQLLSVRKRLTAEIKKYGTTMCYRRGDFYDRPPHPVFALQRSSEPTPLYSRDIFVWLSFLLPGRPDSFQCTCGKPLNRNGFNDDPIARRGYAGSPPSVPYLKALFTDYTTAYHIFIERDIATLPFTIGGGDHTFDFLKHMGGLKGEKIFTAAYTLVNEFDEVRSHSLTSNKSLGLVQDMFEGIQQSLKDSNHPPTQIFYTDSPQLERSFHESINRSLTLNVQPVTDWTDLPRFERAVQIPTALITDSILIEDQASEILADTLTGISQSQLYLVAIGIKAEQCPGKPSCLDDIQLRTKEGIYTFKVTALTSRSDVLPSLRAILTNQSIVKIGYAIRQTLQTISEVFGLPEIAEILKARNPPILDLGKYAKLKGVLDDPMASLHAIAGTGDDSDEESELKSEDDQYSLPVFGLLNPNAMHEEILPAFGLLNPNAMRNPDAMEDWRSGVRENDIPTDVLMKNLADTLSLSHDSETLPSRVLDDAFHFMDRLLRLLSKKHSAFKAFAHDFSEAIFIRHKSDEAAVCALLEKYGVLFQRLEKLFNAYADMECSTRKSRGAFFSDEAKEMVKHLLDTVQKGFLSDPPRILLYYLRGKDRDGLNIYRTVRGTNSIEGGFHMAVRRIFGSLRASPELAESVFTIARGENTKVNLALRDEIVELAVAVGTKPSFPLPRVLSTRIATTETLGILPISKSLAENLNITTLPWPRILGVPHHRDTPAHFLTRLCTKTSNIYRYLQLRQKVLYAVVPVHTHKEYITFKMLINETRFRKTGRTTYPPHEHWKNMDFTKLVQSGSIASCLSNWRHTTKTILWNSERATLASGSNFAAHKALLKILQSPDNNTDVLPAIPLPEPIPDGELDLSIGGSNDSQSFNSMAEPPSPGEQRDSDFVEQEERDYNPTNIPSVHVVFPVEDPVAAPATTHSAPPLPRAEHQSIFPGASAPAPQTGKSTAKKMLCAVCKKRLPTATWLQRQRWAIALHVRPPTVGTQREGRSDLKH</sequence>
<dbReference type="Proteomes" id="UP001215280">
    <property type="component" value="Unassembled WGS sequence"/>
</dbReference>
<name>A0AAD7J0W2_9AGAR</name>
<evidence type="ECO:0000256" key="1">
    <source>
        <dbReference type="SAM" id="MobiDB-lite"/>
    </source>
</evidence>
<evidence type="ECO:0000313" key="3">
    <source>
        <dbReference type="Proteomes" id="UP001215280"/>
    </source>
</evidence>
<proteinExistence type="predicted"/>